<comment type="caution">
    <text evidence="2">The sequence shown here is derived from an EMBL/GenBank/DDBJ whole genome shotgun (WGS) entry which is preliminary data.</text>
</comment>
<name>A0A1S1LYN9_MYCCH</name>
<dbReference type="PANTHER" id="PTHR46623:SF6">
    <property type="entry name" value="ALPHA_BETA-HYDROLASES SUPERFAMILY PROTEIN"/>
    <property type="match status" value="1"/>
</dbReference>
<keyword evidence="3" id="KW-1185">Reference proteome</keyword>
<dbReference type="SUPFAM" id="SSF53474">
    <property type="entry name" value="alpha/beta-Hydrolases"/>
    <property type="match status" value="1"/>
</dbReference>
<dbReference type="Proteomes" id="UP000179441">
    <property type="component" value="Unassembled WGS sequence"/>
</dbReference>
<reference evidence="2 3" key="1">
    <citation type="submission" date="2016-10" db="EMBL/GenBank/DDBJ databases">
        <title>Evaluation of Human, Veterinary and Environmental Mycobacterium chelonae Isolates by Core Genome Phylogenomic Analysis, Targeted Gene Comparison, and Anti-microbial Susceptibility Patterns: A Tale of Mistaken Identities.</title>
        <authorList>
            <person name="Fogelson S.B."/>
            <person name="Camus A.C."/>
            <person name="Lorenz W."/>
            <person name="Vasireddy R."/>
            <person name="Vasireddy S."/>
            <person name="Smith T."/>
            <person name="Brown-Elliott B.A."/>
            <person name="Wallace R.J.Jr."/>
            <person name="Hasan N.A."/>
            <person name="Reischl U."/>
            <person name="Sanchez S."/>
        </authorList>
    </citation>
    <scope>NUCLEOTIDE SEQUENCE [LARGE SCALE GENOMIC DNA]</scope>
    <source>
        <strain evidence="2 3">15518</strain>
    </source>
</reference>
<proteinExistence type="predicted"/>
<evidence type="ECO:0000259" key="1">
    <source>
        <dbReference type="Pfam" id="PF01738"/>
    </source>
</evidence>
<accession>A0A1S1LYN9</accession>
<dbReference type="InterPro" id="IPR051049">
    <property type="entry name" value="Dienelactone_hydrolase-like"/>
</dbReference>
<dbReference type="Pfam" id="PF01738">
    <property type="entry name" value="DLH"/>
    <property type="match status" value="1"/>
</dbReference>
<dbReference type="AlphaFoldDB" id="A0A1S1LYN9"/>
<gene>
    <name evidence="2" type="ORF">BKG84_26965</name>
</gene>
<dbReference type="InterPro" id="IPR002925">
    <property type="entry name" value="Dienelactn_hydro"/>
</dbReference>
<dbReference type="Gene3D" id="3.40.50.1820">
    <property type="entry name" value="alpha/beta hydrolase"/>
    <property type="match status" value="1"/>
</dbReference>
<dbReference type="GO" id="GO:0016787">
    <property type="term" value="F:hydrolase activity"/>
    <property type="evidence" value="ECO:0007669"/>
    <property type="project" value="InterPro"/>
</dbReference>
<dbReference type="PANTHER" id="PTHR46623">
    <property type="entry name" value="CARBOXYMETHYLENEBUTENOLIDASE-RELATED"/>
    <property type="match status" value="1"/>
</dbReference>
<organism evidence="2 3">
    <name type="scientific">Mycobacteroides chelonae</name>
    <name type="common">Mycobacterium chelonae</name>
    <dbReference type="NCBI Taxonomy" id="1774"/>
    <lineage>
        <taxon>Bacteria</taxon>
        <taxon>Bacillati</taxon>
        <taxon>Actinomycetota</taxon>
        <taxon>Actinomycetes</taxon>
        <taxon>Mycobacteriales</taxon>
        <taxon>Mycobacteriaceae</taxon>
        <taxon>Mycobacteroides</taxon>
    </lineage>
</organism>
<evidence type="ECO:0000313" key="2">
    <source>
        <dbReference type="EMBL" id="OHU75758.1"/>
    </source>
</evidence>
<sequence length="243" mass="26330">MLHIPVADGTVPVLLSLPTGYTGGPLPGVIAIHDILGLHQDITRISKRIADQGYIVATPDLYHGGKVRCITRVMREVMIGEGRSFDDLAATREALVARSECTGAVGVVGFCQGGRFALLVASRGYEAVAPFYSTPLPPRIEKHLQGSCPVVASFGRRDPFGTGSGAKLQRILDRADVENDIKTYPGAGHSFANELPAQPFLRLTGFAFHEEAATDSWERVFAFFDKYLRTDSPAHPEVPDNQL</sequence>
<feature type="domain" description="Dienelactone hydrolase" evidence="1">
    <location>
        <begin position="18"/>
        <end position="228"/>
    </location>
</feature>
<dbReference type="EMBL" id="MLIS01000143">
    <property type="protein sequence ID" value="OHU75758.1"/>
    <property type="molecule type" value="Genomic_DNA"/>
</dbReference>
<evidence type="ECO:0000313" key="3">
    <source>
        <dbReference type="Proteomes" id="UP000179441"/>
    </source>
</evidence>
<dbReference type="InterPro" id="IPR029058">
    <property type="entry name" value="AB_hydrolase_fold"/>
</dbReference>
<protein>
    <submittedName>
        <fullName evidence="2">Carboxymethylenebutenolidase</fullName>
    </submittedName>
</protein>
<dbReference type="RefSeq" id="WP_070916803.1">
    <property type="nucleotide sequence ID" value="NZ_MLIR01000012.1"/>
</dbReference>